<dbReference type="RefSeq" id="WP_198519158.1">
    <property type="nucleotide sequence ID" value="NZ_PHUF01000003.1"/>
</dbReference>
<accession>A0A2N0HJC0</accession>
<evidence type="ECO:0000256" key="2">
    <source>
        <dbReference type="SAM" id="SignalP"/>
    </source>
</evidence>
<dbReference type="InterPro" id="IPR024370">
    <property type="entry name" value="PBP_domain"/>
</dbReference>
<keyword evidence="1 2" id="KW-0732">Signal</keyword>
<comment type="caution">
    <text evidence="4">The sequence shown here is derived from an EMBL/GenBank/DDBJ whole genome shotgun (WGS) entry which is preliminary data.</text>
</comment>
<feature type="chain" id="PRO_5014722166" evidence="2">
    <location>
        <begin position="19"/>
        <end position="402"/>
    </location>
</feature>
<dbReference type="Gene3D" id="3.40.190.10">
    <property type="entry name" value="Periplasmic binding protein-like II"/>
    <property type="match status" value="2"/>
</dbReference>
<dbReference type="PANTHER" id="PTHR30570:SF6">
    <property type="entry name" value="PHOSPHATE-BINDING PROTEIN PSTS"/>
    <property type="match status" value="1"/>
</dbReference>
<protein>
    <submittedName>
        <fullName evidence="4">Phosphate transport system substrate-binding protein</fullName>
    </submittedName>
</protein>
<dbReference type="SUPFAM" id="SSF53850">
    <property type="entry name" value="Periplasmic binding protein-like II"/>
    <property type="match status" value="1"/>
</dbReference>
<evidence type="ECO:0000259" key="3">
    <source>
        <dbReference type="Pfam" id="PF12849"/>
    </source>
</evidence>
<dbReference type="AlphaFoldDB" id="A0A2N0HJC0"/>
<feature type="signal peptide" evidence="2">
    <location>
        <begin position="1"/>
        <end position="18"/>
    </location>
</feature>
<evidence type="ECO:0000313" key="5">
    <source>
        <dbReference type="Proteomes" id="UP000232587"/>
    </source>
</evidence>
<dbReference type="PANTHER" id="PTHR30570">
    <property type="entry name" value="PERIPLASMIC PHOSPHATE BINDING COMPONENT OF PHOSPHATE ABC TRANSPORTER"/>
    <property type="match status" value="1"/>
</dbReference>
<evidence type="ECO:0000313" key="4">
    <source>
        <dbReference type="EMBL" id="PKB19029.1"/>
    </source>
</evidence>
<dbReference type="Pfam" id="PF12849">
    <property type="entry name" value="PBP_like_2"/>
    <property type="match status" value="1"/>
</dbReference>
<organism evidence="4 5">
    <name type="scientific">Novosphingobium kunmingense</name>
    <dbReference type="NCBI Taxonomy" id="1211806"/>
    <lineage>
        <taxon>Bacteria</taxon>
        <taxon>Pseudomonadati</taxon>
        <taxon>Pseudomonadota</taxon>
        <taxon>Alphaproteobacteria</taxon>
        <taxon>Sphingomonadales</taxon>
        <taxon>Sphingomonadaceae</taxon>
        <taxon>Novosphingobium</taxon>
    </lineage>
</organism>
<name>A0A2N0HJC0_9SPHN</name>
<sequence>MIRLCLISLVLCAGAASAQPPKVGSMNSLDLQNARAEALKTKGQRRAYTKEFDLSGLPEYRPAAPMRGVIRQWGSNYLADSPLEGYFEEAFRKYHPEVRFENNLASTFIGMAGLYTGQADLAPMGRRPSWEELQAYQRMMGTLPAEIMMATGSFDVSGWSFALVPFVHKDNPIQRLTIEQLDGIFGAERQGGWNLNSWDASVARGPEKNIRTWGQLGLKGEWADKPIRVLGYTLNFHFPRDFAEKVMGGGYKWNEKLIEYSNKVREGEGDFGKLWNAGDQMMDDLGTDRYAITYTAMLYRDKPNVKTVPLARTAAGPYLMPTLETVQARTYPLTREVYFYANRKPGERLDPLVAEYLRFVVSREGQALVMKDGKYLPLTAAAARAQLVEIDKLGAAATGEGG</sequence>
<proteinExistence type="predicted"/>
<gene>
    <name evidence="4" type="ORF">B0I00_1256</name>
</gene>
<dbReference type="InterPro" id="IPR050811">
    <property type="entry name" value="Phosphate_ABC_transporter"/>
</dbReference>
<keyword evidence="5" id="KW-1185">Reference proteome</keyword>
<evidence type="ECO:0000256" key="1">
    <source>
        <dbReference type="ARBA" id="ARBA00022729"/>
    </source>
</evidence>
<reference evidence="4 5" key="1">
    <citation type="submission" date="2017-11" db="EMBL/GenBank/DDBJ databases">
        <title>Genomic Encyclopedia of Type Strains, Phase III (KMG-III): the genomes of soil and plant-associated and newly described type strains.</title>
        <authorList>
            <person name="Whitman W."/>
        </authorList>
    </citation>
    <scope>NUCLEOTIDE SEQUENCE [LARGE SCALE GENOMIC DNA]</scope>
    <source>
        <strain evidence="4 5">CGMCC 1.12274</strain>
    </source>
</reference>
<feature type="domain" description="PBP" evidence="3">
    <location>
        <begin position="90"/>
        <end position="364"/>
    </location>
</feature>
<dbReference type="Proteomes" id="UP000232587">
    <property type="component" value="Unassembled WGS sequence"/>
</dbReference>
<dbReference type="EMBL" id="PHUF01000003">
    <property type="protein sequence ID" value="PKB19029.1"/>
    <property type="molecule type" value="Genomic_DNA"/>
</dbReference>